<keyword evidence="10" id="KW-0813">Transport</keyword>
<organism evidence="16 17">
    <name type="scientific">Vitis vinifera</name>
    <name type="common">Grape</name>
    <dbReference type="NCBI Taxonomy" id="29760"/>
    <lineage>
        <taxon>Eukaryota</taxon>
        <taxon>Viridiplantae</taxon>
        <taxon>Streptophyta</taxon>
        <taxon>Embryophyta</taxon>
        <taxon>Tracheophyta</taxon>
        <taxon>Spermatophyta</taxon>
        <taxon>Magnoliopsida</taxon>
        <taxon>eudicotyledons</taxon>
        <taxon>Gunneridae</taxon>
        <taxon>Pentapetalae</taxon>
        <taxon>rosids</taxon>
        <taxon>Vitales</taxon>
        <taxon>Vitaceae</taxon>
        <taxon>Viteae</taxon>
        <taxon>Vitis</taxon>
    </lineage>
</organism>
<comment type="subcellular location">
    <subcellularLocation>
        <location evidence="1">Endoplasmic reticulum membrane</location>
        <topology evidence="1">Single-pass membrane protein</topology>
    </subcellularLocation>
</comment>
<dbReference type="GO" id="GO:0015031">
    <property type="term" value="P:protein transport"/>
    <property type="evidence" value="ECO:0007669"/>
    <property type="project" value="UniProtKB-KW"/>
</dbReference>
<keyword evidence="10" id="KW-0653">Protein transport</keyword>
<sequence length="353" mass="39743">MDGIVQWKNQLLQHVNQAQQWLQRMSSTPLYTTIGVVSLSTIVIFSSSFPSPLVLYLLDSHDKFRWLKPRKSNTIILAGLSGSGKTVLFYQLCQSFMCQLRDGSSHQGTVTSTDTNEATFVLQTDPFWSSSRKDSICKISKHDSVAIDISMPCALRGSLLEVKISFLDHYKIWFFSMYVHNYLVSAHLYAISSLFEQKGKRRLIHLVDVPGQSHLRSKLDKYLPQAAGLIFLVDGLEFLRHCPAIAEYLLDILTNTTVVKRKIPVLIVCNKTDKVTAHTKEFLQKLLEREIQKLRASGTAMSEADIANEYTLGVTGEAFTFSQCCNMVTVEEASGLVGEISQVEQFITKHLKP</sequence>
<evidence type="ECO:0000256" key="10">
    <source>
        <dbReference type="ARBA" id="ARBA00022927"/>
    </source>
</evidence>
<evidence type="ECO:0000256" key="1">
    <source>
        <dbReference type="ARBA" id="ARBA00004389"/>
    </source>
</evidence>
<comment type="similarity">
    <text evidence="2">Belongs to the SRP receptor beta subunit family.</text>
</comment>
<dbReference type="PANTHER" id="PTHR45909:SF1">
    <property type="entry name" value="ADP-RIBOSYLATION FACTOR-RELATED PROTEIN 1"/>
    <property type="match status" value="1"/>
</dbReference>
<keyword evidence="6" id="KW-0449">Lipoprotein</keyword>
<dbReference type="InterPro" id="IPR024156">
    <property type="entry name" value="Small_GTPase_ARF"/>
</dbReference>
<protein>
    <recommendedName>
        <fullName evidence="4">Signal recognition particle receptor subunit beta</fullName>
    </recommendedName>
</protein>
<evidence type="ECO:0000256" key="4">
    <source>
        <dbReference type="ARBA" id="ARBA00020256"/>
    </source>
</evidence>
<evidence type="ECO:0000256" key="2">
    <source>
        <dbReference type="ARBA" id="ARBA00005619"/>
    </source>
</evidence>
<keyword evidence="7" id="KW-0547">Nucleotide-binding</keyword>
<keyword evidence="8" id="KW-0256">Endoplasmic reticulum</keyword>
<dbReference type="GO" id="GO:0005525">
    <property type="term" value="F:GTP binding"/>
    <property type="evidence" value="ECO:0007669"/>
    <property type="project" value="UniProtKB-KW"/>
</dbReference>
<keyword evidence="14 16" id="KW-0675">Receptor</keyword>
<keyword evidence="13 15" id="KW-0472">Membrane</keyword>
<dbReference type="GO" id="GO:0005789">
    <property type="term" value="C:endoplasmic reticulum membrane"/>
    <property type="evidence" value="ECO:0007669"/>
    <property type="project" value="UniProtKB-SubCell"/>
</dbReference>
<dbReference type="Gene3D" id="3.40.50.300">
    <property type="entry name" value="P-loop containing nucleotide triphosphate hydrolases"/>
    <property type="match status" value="2"/>
</dbReference>
<dbReference type="Proteomes" id="UP000288805">
    <property type="component" value="Unassembled WGS sequence"/>
</dbReference>
<evidence type="ECO:0000256" key="6">
    <source>
        <dbReference type="ARBA" id="ARBA00022707"/>
    </source>
</evidence>
<dbReference type="Pfam" id="PF09439">
    <property type="entry name" value="SRPRB"/>
    <property type="match status" value="1"/>
</dbReference>
<evidence type="ECO:0000256" key="12">
    <source>
        <dbReference type="ARBA" id="ARBA00023134"/>
    </source>
</evidence>
<dbReference type="GO" id="GO:0016192">
    <property type="term" value="P:vesicle-mediated transport"/>
    <property type="evidence" value="ECO:0007669"/>
    <property type="project" value="UniProtKB-KW"/>
</dbReference>
<evidence type="ECO:0000256" key="13">
    <source>
        <dbReference type="ARBA" id="ARBA00023136"/>
    </source>
</evidence>
<dbReference type="EMBL" id="QGNW01001158">
    <property type="protein sequence ID" value="RVW53079.1"/>
    <property type="molecule type" value="Genomic_DNA"/>
</dbReference>
<evidence type="ECO:0000313" key="16">
    <source>
        <dbReference type="EMBL" id="RVW53079.1"/>
    </source>
</evidence>
<reference evidence="16 17" key="1">
    <citation type="journal article" date="2018" name="PLoS Genet.">
        <title>Population sequencing reveals clonal diversity and ancestral inbreeding in the grapevine cultivar Chardonnay.</title>
        <authorList>
            <person name="Roach M.J."/>
            <person name="Johnson D.L."/>
            <person name="Bohlmann J."/>
            <person name="van Vuuren H.J."/>
            <person name="Jones S.J."/>
            <person name="Pretorius I.S."/>
            <person name="Schmidt S.A."/>
            <person name="Borneman A.R."/>
        </authorList>
    </citation>
    <scope>NUCLEOTIDE SEQUENCE [LARGE SCALE GENOMIC DNA]</scope>
    <source>
        <strain evidence="17">cv. Chardonnay</strain>
        <tissue evidence="16">Leaf</tissue>
    </source>
</reference>
<proteinExistence type="inferred from homology"/>
<evidence type="ECO:0000256" key="11">
    <source>
        <dbReference type="ARBA" id="ARBA00022989"/>
    </source>
</evidence>
<dbReference type="PANTHER" id="PTHR45909">
    <property type="entry name" value="ADP-RIBOSYLATION FACTOR-RELATED PROTEIN 1"/>
    <property type="match status" value="1"/>
</dbReference>
<feature type="transmembrane region" description="Helical" evidence="15">
    <location>
        <begin position="30"/>
        <end position="58"/>
    </location>
</feature>
<name>A0A438EZA5_VITVI</name>
<accession>A0A438EZA5</accession>
<comment type="caution">
    <text evidence="16">The sequence shown here is derived from an EMBL/GenBank/DDBJ whole genome shotgun (WGS) entry which is preliminary data.</text>
</comment>
<dbReference type="InterPro" id="IPR019009">
    <property type="entry name" value="SRP_receptor_beta_su"/>
</dbReference>
<evidence type="ECO:0000256" key="5">
    <source>
        <dbReference type="ARBA" id="ARBA00022692"/>
    </source>
</evidence>
<keyword evidence="6" id="KW-0519">Myristate</keyword>
<evidence type="ECO:0000256" key="7">
    <source>
        <dbReference type="ARBA" id="ARBA00022741"/>
    </source>
</evidence>
<dbReference type="SUPFAM" id="SSF52540">
    <property type="entry name" value="P-loop containing nucleoside triphosphate hydrolases"/>
    <property type="match status" value="1"/>
</dbReference>
<gene>
    <name evidence="16" type="primary">srprb_2</name>
    <name evidence="16" type="ORF">CK203_080612</name>
</gene>
<dbReference type="AlphaFoldDB" id="A0A438EZA5"/>
<evidence type="ECO:0000256" key="9">
    <source>
        <dbReference type="ARBA" id="ARBA00022892"/>
    </source>
</evidence>
<keyword evidence="9" id="KW-0931">ER-Golgi transport</keyword>
<evidence type="ECO:0000313" key="17">
    <source>
        <dbReference type="Proteomes" id="UP000288805"/>
    </source>
</evidence>
<evidence type="ECO:0000256" key="8">
    <source>
        <dbReference type="ARBA" id="ARBA00022824"/>
    </source>
</evidence>
<evidence type="ECO:0000256" key="3">
    <source>
        <dbReference type="ARBA" id="ARBA00010290"/>
    </source>
</evidence>
<keyword evidence="12" id="KW-0342">GTP-binding</keyword>
<evidence type="ECO:0000256" key="15">
    <source>
        <dbReference type="SAM" id="Phobius"/>
    </source>
</evidence>
<evidence type="ECO:0000256" key="14">
    <source>
        <dbReference type="ARBA" id="ARBA00023170"/>
    </source>
</evidence>
<keyword evidence="11 15" id="KW-1133">Transmembrane helix</keyword>
<dbReference type="InterPro" id="IPR027417">
    <property type="entry name" value="P-loop_NTPase"/>
</dbReference>
<keyword evidence="5 15" id="KW-0812">Transmembrane</keyword>
<comment type="similarity">
    <text evidence="3">Belongs to the small GTPase superfamily. Arf family.</text>
</comment>